<dbReference type="InterPro" id="IPR006680">
    <property type="entry name" value="Amidohydro-rel"/>
</dbReference>
<organism evidence="3 4">
    <name type="scientific">Lutibacter agarilyticus</name>
    <dbReference type="NCBI Taxonomy" id="1109740"/>
    <lineage>
        <taxon>Bacteria</taxon>
        <taxon>Pseudomonadati</taxon>
        <taxon>Bacteroidota</taxon>
        <taxon>Flavobacteriia</taxon>
        <taxon>Flavobacteriales</taxon>
        <taxon>Flavobacteriaceae</taxon>
        <taxon>Lutibacter</taxon>
    </lineage>
</organism>
<keyword evidence="1" id="KW-0732">Signal</keyword>
<proteinExistence type="predicted"/>
<dbReference type="InterPro" id="IPR032466">
    <property type="entry name" value="Metal_Hydrolase"/>
</dbReference>
<accession>A0A238VIF3</accession>
<evidence type="ECO:0000313" key="3">
    <source>
        <dbReference type="EMBL" id="SNR34016.1"/>
    </source>
</evidence>
<dbReference type="CDD" id="cd01299">
    <property type="entry name" value="Met_dep_hydrolase_A"/>
    <property type="match status" value="1"/>
</dbReference>
<dbReference type="SUPFAM" id="SSF51338">
    <property type="entry name" value="Composite domain of metallo-dependent hydrolases"/>
    <property type="match status" value="1"/>
</dbReference>
<dbReference type="Pfam" id="PF01979">
    <property type="entry name" value="Amidohydro_1"/>
    <property type="match status" value="1"/>
</dbReference>
<dbReference type="GO" id="GO:0016810">
    <property type="term" value="F:hydrolase activity, acting on carbon-nitrogen (but not peptide) bonds"/>
    <property type="evidence" value="ECO:0007669"/>
    <property type="project" value="InterPro"/>
</dbReference>
<sequence>MKKKSKNFLLLLAFTLITSFSYAQSTEVSQIVFKNVRVFDGTNDQLTSATEVLVEGNKIKEVSANASKKASRKATVIDGGGRVLMPGLSDTHTHIMFSSLPQAALLFGEPNFNVIYATKDAKAMLMRGITTIRDLSGNTFGLKKAIDEGLVPGPRIYPAGGMISQTAGHGDFRLPNQKHPEYGGAWPALYQQGHGYLADGPTEVMRATRENLKNGASQIKLATGGGYASPADPLMGIQYTFEEIKAAVDVAKNWGTYVTIHSYFPESINMAIDAGIKDVAHGQLLDKATLERMAKEEVFLSTQAFTLCSEPQNSEFSNEKLAIVCVGTKKMYQMASEIPNLKVTWGTDMFFLPQDQFEGQVKQMERLLPWFKPAEILKMATGNAGELFKMSGPLMNPYPGDLGVIKEGAYADMLLVDGNPLEKLDAITNKDNLLIIMKDGKIFKNTLK</sequence>
<dbReference type="SUPFAM" id="SSF51556">
    <property type="entry name" value="Metallo-dependent hydrolases"/>
    <property type="match status" value="1"/>
</dbReference>
<dbReference type="InterPro" id="IPR011059">
    <property type="entry name" value="Metal-dep_hydrolase_composite"/>
</dbReference>
<dbReference type="Proteomes" id="UP000198384">
    <property type="component" value="Unassembled WGS sequence"/>
</dbReference>
<evidence type="ECO:0000313" key="4">
    <source>
        <dbReference type="Proteomes" id="UP000198384"/>
    </source>
</evidence>
<dbReference type="OrthoDB" id="9815657at2"/>
<dbReference type="Gene3D" id="3.20.20.140">
    <property type="entry name" value="Metal-dependent hydrolases"/>
    <property type="match status" value="1"/>
</dbReference>
<dbReference type="EMBL" id="FZNT01000001">
    <property type="protein sequence ID" value="SNR34016.1"/>
    <property type="molecule type" value="Genomic_DNA"/>
</dbReference>
<dbReference type="PANTHER" id="PTHR43135">
    <property type="entry name" value="ALPHA-D-RIBOSE 1-METHYLPHOSPHONATE 5-TRIPHOSPHATE DIPHOSPHATASE"/>
    <property type="match status" value="1"/>
</dbReference>
<feature type="chain" id="PRO_5012828065" evidence="1">
    <location>
        <begin position="24"/>
        <end position="448"/>
    </location>
</feature>
<dbReference type="AlphaFoldDB" id="A0A238VIF3"/>
<protein>
    <submittedName>
        <fullName evidence="3">Imidazolonepropionase</fullName>
    </submittedName>
</protein>
<reference evidence="3 4" key="1">
    <citation type="submission" date="2017-06" db="EMBL/GenBank/DDBJ databases">
        <authorList>
            <person name="Kim H.J."/>
            <person name="Triplett B.A."/>
        </authorList>
    </citation>
    <scope>NUCLEOTIDE SEQUENCE [LARGE SCALE GENOMIC DNA]</scope>
    <source>
        <strain evidence="3 4">DSM 29150</strain>
    </source>
</reference>
<gene>
    <name evidence="3" type="ORF">SAMN06265371_101475</name>
</gene>
<dbReference type="Gene3D" id="2.30.40.10">
    <property type="entry name" value="Urease, subunit C, domain 1"/>
    <property type="match status" value="1"/>
</dbReference>
<feature type="signal peptide" evidence="1">
    <location>
        <begin position="1"/>
        <end position="23"/>
    </location>
</feature>
<dbReference type="InterPro" id="IPR051781">
    <property type="entry name" value="Metallo-dep_Hydrolase"/>
</dbReference>
<evidence type="ECO:0000256" key="1">
    <source>
        <dbReference type="SAM" id="SignalP"/>
    </source>
</evidence>
<feature type="domain" description="Amidohydrolase-related" evidence="2">
    <location>
        <begin position="83"/>
        <end position="442"/>
    </location>
</feature>
<dbReference type="InterPro" id="IPR057744">
    <property type="entry name" value="OTAase-like"/>
</dbReference>
<name>A0A238VIF3_9FLAO</name>
<dbReference type="PANTHER" id="PTHR43135:SF3">
    <property type="entry name" value="ALPHA-D-RIBOSE 1-METHYLPHOSPHONATE 5-TRIPHOSPHATE DIPHOSPHATASE"/>
    <property type="match status" value="1"/>
</dbReference>
<keyword evidence="4" id="KW-1185">Reference proteome</keyword>
<evidence type="ECO:0000259" key="2">
    <source>
        <dbReference type="Pfam" id="PF01979"/>
    </source>
</evidence>